<keyword evidence="1" id="KW-0812">Transmembrane</keyword>
<gene>
    <name evidence="3" type="ORF">GX356_06950</name>
</gene>
<keyword evidence="1" id="KW-0472">Membrane</keyword>
<comment type="caution">
    <text evidence="3">The sequence shown here is derived from an EMBL/GenBank/DDBJ whole genome shotgun (WGS) entry which is preliminary data.</text>
</comment>
<feature type="transmembrane region" description="Helical" evidence="1">
    <location>
        <begin position="230"/>
        <end position="249"/>
    </location>
</feature>
<feature type="transmembrane region" description="Helical" evidence="1">
    <location>
        <begin position="261"/>
        <end position="280"/>
    </location>
</feature>
<name>A0A7X8RG88_9CORY</name>
<proteinExistence type="predicted"/>
<dbReference type="Pfam" id="PF04235">
    <property type="entry name" value="DUF418"/>
    <property type="match status" value="1"/>
</dbReference>
<feature type="transmembrane region" description="Helical" evidence="1">
    <location>
        <begin position="152"/>
        <end position="172"/>
    </location>
</feature>
<dbReference type="EMBL" id="JAAYSN010000185">
    <property type="protein sequence ID" value="NLP39438.1"/>
    <property type="molecule type" value="Genomic_DNA"/>
</dbReference>
<organism evidence="3 4">
    <name type="scientific">Corynebacterium pollutisoli</name>
    <dbReference type="NCBI Taxonomy" id="1610489"/>
    <lineage>
        <taxon>Bacteria</taxon>
        <taxon>Bacillati</taxon>
        <taxon>Actinomycetota</taxon>
        <taxon>Actinomycetes</taxon>
        <taxon>Mycobacteriales</taxon>
        <taxon>Corynebacteriaceae</taxon>
        <taxon>Corynebacterium</taxon>
    </lineage>
</organism>
<dbReference type="InterPro" id="IPR052529">
    <property type="entry name" value="Bact_Transport_Assoc"/>
</dbReference>
<dbReference type="PANTHER" id="PTHR30590:SF2">
    <property type="entry name" value="INNER MEMBRANE PROTEIN"/>
    <property type="match status" value="1"/>
</dbReference>
<accession>A0A7X8RG88</accession>
<protein>
    <submittedName>
        <fullName evidence="3">DUF418 domain-containing protein</fullName>
    </submittedName>
</protein>
<feature type="transmembrane region" description="Helical" evidence="1">
    <location>
        <begin position="51"/>
        <end position="69"/>
    </location>
</feature>
<dbReference type="PANTHER" id="PTHR30590">
    <property type="entry name" value="INNER MEMBRANE PROTEIN"/>
    <property type="match status" value="1"/>
</dbReference>
<evidence type="ECO:0000256" key="1">
    <source>
        <dbReference type="SAM" id="Phobius"/>
    </source>
</evidence>
<dbReference type="AlphaFoldDB" id="A0A7X8RG88"/>
<feature type="transmembrane region" description="Helical" evidence="1">
    <location>
        <begin position="192"/>
        <end position="210"/>
    </location>
</feature>
<evidence type="ECO:0000259" key="2">
    <source>
        <dbReference type="Pfam" id="PF04235"/>
    </source>
</evidence>
<feature type="domain" description="DUF418" evidence="2">
    <location>
        <begin position="141"/>
        <end position="296"/>
    </location>
</feature>
<evidence type="ECO:0000313" key="4">
    <source>
        <dbReference type="Proteomes" id="UP000568696"/>
    </source>
</evidence>
<dbReference type="InterPro" id="IPR007349">
    <property type="entry name" value="DUF418"/>
</dbReference>
<keyword evidence="1" id="KW-1133">Transmembrane helix</keyword>
<evidence type="ECO:0000313" key="3">
    <source>
        <dbReference type="EMBL" id="NLP39438.1"/>
    </source>
</evidence>
<feature type="transmembrane region" description="Helical" evidence="1">
    <location>
        <begin position="110"/>
        <end position="140"/>
    </location>
</feature>
<sequence length="302" mass="32853">MEIDAVQGFALCGIHVVNVQQVVLPAMFGEMRGKGLGVMPDVVRHGFYERFFPIFTLLFGLGFAIFLESAGRKTDSPRKVLARRLLALAVIGVIHQLFHQGEALLPYAVFGLVFLLLIGGQVIAGYGVMPGLLVIGLALARFGVHRRLGSHTGSWVVVTLLFGAITAAYWWSVRAGVDLPRLSFGLASPPEQLAGVAGGLFYASLFVLLMRLGLRGVLGAVFAPMGRMALTNYLLATVLILALSPVLGIEDVSGWPQITGLVIGIIVVQAVWSALWLAAFRYGPAEWVWRCITWWRVAPFRR</sequence>
<feature type="transmembrane region" description="Helical" evidence="1">
    <location>
        <begin position="81"/>
        <end position="98"/>
    </location>
</feature>
<dbReference type="Proteomes" id="UP000568696">
    <property type="component" value="Unassembled WGS sequence"/>
</dbReference>
<reference evidence="3 4" key="1">
    <citation type="journal article" date="2020" name="Biotechnol. Biofuels">
        <title>New insights from the biogas microbiome by comprehensive genome-resolved metagenomics of nearly 1600 species originating from multiple anaerobic digesters.</title>
        <authorList>
            <person name="Campanaro S."/>
            <person name="Treu L."/>
            <person name="Rodriguez-R L.M."/>
            <person name="Kovalovszki A."/>
            <person name="Ziels R.M."/>
            <person name="Maus I."/>
            <person name="Zhu X."/>
            <person name="Kougias P.G."/>
            <person name="Basile A."/>
            <person name="Luo G."/>
            <person name="Schluter A."/>
            <person name="Konstantinidis K.T."/>
            <person name="Angelidaki I."/>
        </authorList>
    </citation>
    <scope>NUCLEOTIDE SEQUENCE [LARGE SCALE GENOMIC DNA]</scope>
    <source>
        <strain evidence="3">AS23ysBPME_344</strain>
    </source>
</reference>